<organism evidence="2 3">
    <name type="scientific">Flavobacterium oncorhynchi</name>
    <dbReference type="NCBI Taxonomy" id="728056"/>
    <lineage>
        <taxon>Bacteria</taxon>
        <taxon>Pseudomonadati</taxon>
        <taxon>Bacteroidota</taxon>
        <taxon>Flavobacteriia</taxon>
        <taxon>Flavobacteriales</taxon>
        <taxon>Flavobacteriaceae</taxon>
        <taxon>Flavobacterium</taxon>
    </lineage>
</organism>
<dbReference type="Pfam" id="PF20247">
    <property type="entry name" value="DUF6602"/>
    <property type="match status" value="1"/>
</dbReference>
<feature type="domain" description="DUF6602" evidence="1">
    <location>
        <begin position="22"/>
        <end position="116"/>
    </location>
</feature>
<dbReference type="InterPro" id="IPR046537">
    <property type="entry name" value="DUF6602"/>
</dbReference>
<dbReference type="EMBL" id="MUHA01000016">
    <property type="protein sequence ID" value="OXA99152.1"/>
    <property type="molecule type" value="Genomic_DNA"/>
</dbReference>
<accession>A0A226HYC9</accession>
<proteinExistence type="predicted"/>
<gene>
    <name evidence="2" type="ORF">B0A75_12075</name>
</gene>
<dbReference type="RefSeq" id="WP_089054535.1">
    <property type="nucleotide sequence ID" value="NZ_MUHA01000016.1"/>
</dbReference>
<sequence>MDITTIADLLNEFVSAETEILNKQDIKHPTTIGTMFEGLTETVLKKSVFKGLNLRVIKNSFISGCDTEFDVMLVEGDGEQIPYTDRYKYMPEQIIAVIQVKKNLYSKDIKEGFSNLQFLIDNFEPKTSEKFIGRLFRDGFRATCRKDITADKAGELTENEDCIFHTLRIEAFLPVRIIWGYNGFASEFSFRESFFEYLKANLTTDLNNKIPGFGPHNFPNLIFCGQYSMIKQNGMPFSCPIQIENWWPFYTSSSYNPTKFFLEAIWTRLSYKFEQLPMDIFGEDLTMEPVNRFLDCRIKEYEGNYGWEYNYFTMSKKSLKEHIDAAEWQPVELDMIQNVIVSVLCKKEEIDLTTDTKLESFVMEEGLYKSLSDFVEKLKSTGLVFVENNKLKLLTDQCQCAILPNGKFVAGENKSGRFTNWFMREIAKSKNKKTEPSNETL</sequence>
<name>A0A226HYC9_9FLAO</name>
<comment type="caution">
    <text evidence="2">The sequence shown here is derived from an EMBL/GenBank/DDBJ whole genome shotgun (WGS) entry which is preliminary data.</text>
</comment>
<evidence type="ECO:0000313" key="3">
    <source>
        <dbReference type="Proteomes" id="UP000198336"/>
    </source>
</evidence>
<protein>
    <recommendedName>
        <fullName evidence="1">DUF6602 domain-containing protein</fullName>
    </recommendedName>
</protein>
<evidence type="ECO:0000259" key="1">
    <source>
        <dbReference type="Pfam" id="PF20247"/>
    </source>
</evidence>
<dbReference type="Proteomes" id="UP000198336">
    <property type="component" value="Unassembled WGS sequence"/>
</dbReference>
<evidence type="ECO:0000313" key="2">
    <source>
        <dbReference type="EMBL" id="OXA99152.1"/>
    </source>
</evidence>
<dbReference type="AlphaFoldDB" id="A0A226HYC9"/>
<reference evidence="2 3" key="1">
    <citation type="submission" date="2016-11" db="EMBL/GenBank/DDBJ databases">
        <title>Whole genomes of Flavobacteriaceae.</title>
        <authorList>
            <person name="Stine C."/>
            <person name="Li C."/>
            <person name="Tadesse D."/>
        </authorList>
    </citation>
    <scope>NUCLEOTIDE SEQUENCE [LARGE SCALE GENOMIC DNA]</scope>
    <source>
        <strain evidence="2 3">CCUG 59446</strain>
    </source>
</reference>
<keyword evidence="3" id="KW-1185">Reference proteome</keyword>